<evidence type="ECO:0000259" key="13">
    <source>
        <dbReference type="Pfam" id="PF01435"/>
    </source>
</evidence>
<dbReference type="AlphaFoldDB" id="C5T6M3"/>
<evidence type="ECO:0000256" key="8">
    <source>
        <dbReference type="ARBA" id="ARBA00022833"/>
    </source>
</evidence>
<evidence type="ECO:0000256" key="9">
    <source>
        <dbReference type="ARBA" id="ARBA00022989"/>
    </source>
</evidence>
<evidence type="ECO:0000256" key="11">
    <source>
        <dbReference type="ARBA" id="ARBA00023136"/>
    </source>
</evidence>
<dbReference type="RefSeq" id="WP_005797198.1">
    <property type="nucleotide sequence ID" value="NZ_ACQT01000089.1"/>
</dbReference>
<keyword evidence="10" id="KW-0482">Metalloprotease</keyword>
<evidence type="ECO:0000256" key="2">
    <source>
        <dbReference type="ARBA" id="ARBA00004651"/>
    </source>
</evidence>
<dbReference type="GO" id="GO:0004222">
    <property type="term" value="F:metalloendopeptidase activity"/>
    <property type="evidence" value="ECO:0007669"/>
    <property type="project" value="InterPro"/>
</dbReference>
<dbReference type="Pfam" id="PF01435">
    <property type="entry name" value="Peptidase_M48"/>
    <property type="match status" value="1"/>
</dbReference>
<reference evidence="14 15" key="1">
    <citation type="submission" date="2009-05" db="EMBL/GenBank/DDBJ databases">
        <title>The draft genome of Acidovorax delafieldii 2AN.</title>
        <authorList>
            <consortium name="US DOE Joint Genome Institute (JGI-PGF)"/>
            <person name="Lucas S."/>
            <person name="Copeland A."/>
            <person name="Lapidus A."/>
            <person name="Glavina del Rio T."/>
            <person name="Tice H."/>
            <person name="Bruce D."/>
            <person name="Goodwin L."/>
            <person name="Pitluck S."/>
            <person name="Larimer F."/>
            <person name="Land M.L."/>
            <person name="Hauser L."/>
            <person name="Shelobolina E.S."/>
            <person name="Picardal F."/>
            <person name="Roden E."/>
            <person name="Emerson D."/>
        </authorList>
    </citation>
    <scope>NUCLEOTIDE SEQUENCE [LARGE SCALE GENOMIC DNA]</scope>
    <source>
        <strain evidence="14 15">2AN</strain>
    </source>
</reference>
<proteinExistence type="predicted"/>
<dbReference type="CDD" id="cd07328">
    <property type="entry name" value="M48_Ste24p_like"/>
    <property type="match status" value="1"/>
</dbReference>
<accession>C5T6M3</accession>
<keyword evidence="3" id="KW-1003">Cell membrane</keyword>
<evidence type="ECO:0000256" key="3">
    <source>
        <dbReference type="ARBA" id="ARBA00022475"/>
    </source>
</evidence>
<keyword evidence="11 12" id="KW-0472">Membrane</keyword>
<evidence type="ECO:0000256" key="10">
    <source>
        <dbReference type="ARBA" id="ARBA00023049"/>
    </source>
</evidence>
<feature type="domain" description="Peptidase M48" evidence="13">
    <location>
        <begin position="155"/>
        <end position="332"/>
    </location>
</feature>
<organism evidence="14 15">
    <name type="scientific">Acidovorax delafieldii 2AN</name>
    <dbReference type="NCBI Taxonomy" id="573060"/>
    <lineage>
        <taxon>Bacteria</taxon>
        <taxon>Pseudomonadati</taxon>
        <taxon>Pseudomonadota</taxon>
        <taxon>Betaproteobacteria</taxon>
        <taxon>Burkholderiales</taxon>
        <taxon>Comamonadaceae</taxon>
        <taxon>Acidovorax</taxon>
    </lineage>
</organism>
<dbReference type="EMBL" id="ACQT01000089">
    <property type="protein sequence ID" value="EER59883.1"/>
    <property type="molecule type" value="Genomic_DNA"/>
</dbReference>
<protein>
    <submittedName>
        <fullName evidence="14">Peptidase M48 Ste24p</fullName>
    </submittedName>
</protein>
<keyword evidence="9 12" id="KW-1133">Transmembrane helix</keyword>
<dbReference type="GO" id="GO:0046872">
    <property type="term" value="F:metal ion binding"/>
    <property type="evidence" value="ECO:0007669"/>
    <property type="project" value="UniProtKB-KW"/>
</dbReference>
<evidence type="ECO:0000256" key="7">
    <source>
        <dbReference type="ARBA" id="ARBA00022801"/>
    </source>
</evidence>
<evidence type="ECO:0000256" key="1">
    <source>
        <dbReference type="ARBA" id="ARBA00001947"/>
    </source>
</evidence>
<evidence type="ECO:0000313" key="15">
    <source>
        <dbReference type="Proteomes" id="UP000003856"/>
    </source>
</evidence>
<keyword evidence="8" id="KW-0862">Zinc</keyword>
<evidence type="ECO:0000256" key="4">
    <source>
        <dbReference type="ARBA" id="ARBA00022670"/>
    </source>
</evidence>
<sequence>MDQADFVHLVRVSEHASAADSHAYRRGVAAFAALGYAWVLGCLALGGGIVAWVLPQMVHGRFRFWQIWALLGGLGLLWTSLRALWVRLEAPDGVEITAREAPDLFEALERIRRKIKGPPIHSVRLDGDFNASIHQLPRWGLLGGAVNHLSIGLPLLMALDRPRFLAVLAHEYGHLRGDHGRFAAWIYRTRLSWMRLHQGLAQGEGPVAAATQAFMRWYFPRFAARTFALARQDEYEADRIAGRLLGRDVAAAALVEIEVRGAWLQAEFWRRHWTGAVAHPLPVGPYRAMRRRLAEPVTDEFANGTLRQALKRISSVDDTHPGLRDRIEALDAAAVLPVWSQGGALALLGPDAKRWVAHFDKQWCRDHASEWKLHHAWLGRVRARAQVLQASAPQNNAGEMVELARLMRHLDPQAEVRLLYEAALERSPDHPGALRGLVQCLPEADRGARLQCLQRLWEAGSADRWWTARTALAELETPRPGVDHDAAALKLWRERLERAQESEERAWQELSGTPFFSQIARHDLGAFELGELQVELARCAPVARCWLVRKNLREFPQRRAYLVFVELPGLDDESRYRLCRSLERSLELPGPALVLWAGESPTLAQIQRAAFEPVYTR</sequence>
<dbReference type="PANTHER" id="PTHR43221:SF1">
    <property type="entry name" value="PROTEASE HTPX"/>
    <property type="match status" value="1"/>
</dbReference>
<feature type="transmembrane region" description="Helical" evidence="12">
    <location>
        <begin position="28"/>
        <end position="55"/>
    </location>
</feature>
<dbReference type="GO" id="GO:0005886">
    <property type="term" value="C:plasma membrane"/>
    <property type="evidence" value="ECO:0007669"/>
    <property type="project" value="UniProtKB-SubCell"/>
</dbReference>
<dbReference type="GO" id="GO:0006508">
    <property type="term" value="P:proteolysis"/>
    <property type="evidence" value="ECO:0007669"/>
    <property type="project" value="UniProtKB-KW"/>
</dbReference>
<evidence type="ECO:0000313" key="14">
    <source>
        <dbReference type="EMBL" id="EER59883.1"/>
    </source>
</evidence>
<dbReference type="PATRIC" id="fig|573060.9.peg.2542"/>
<comment type="cofactor">
    <cofactor evidence="1">
        <name>Zn(2+)</name>
        <dbReference type="ChEBI" id="CHEBI:29105"/>
    </cofactor>
</comment>
<keyword evidence="15" id="KW-1185">Reference proteome</keyword>
<dbReference type="OrthoDB" id="9789270at2"/>
<comment type="caution">
    <text evidence="14">The sequence shown here is derived from an EMBL/GenBank/DDBJ whole genome shotgun (WGS) entry which is preliminary data.</text>
</comment>
<evidence type="ECO:0000256" key="12">
    <source>
        <dbReference type="SAM" id="Phobius"/>
    </source>
</evidence>
<feature type="transmembrane region" description="Helical" evidence="12">
    <location>
        <begin position="67"/>
        <end position="85"/>
    </location>
</feature>
<comment type="subcellular location">
    <subcellularLocation>
        <location evidence="2">Cell membrane</location>
        <topology evidence="2">Multi-pass membrane protein</topology>
    </subcellularLocation>
</comment>
<keyword evidence="7" id="KW-0378">Hydrolase</keyword>
<gene>
    <name evidence="14" type="ORF">AcdelDRAFT_2553</name>
</gene>
<keyword evidence="4" id="KW-0645">Protease</keyword>
<evidence type="ECO:0000256" key="5">
    <source>
        <dbReference type="ARBA" id="ARBA00022692"/>
    </source>
</evidence>
<dbReference type="InterPro" id="IPR001915">
    <property type="entry name" value="Peptidase_M48"/>
</dbReference>
<keyword evidence="5 12" id="KW-0812">Transmembrane</keyword>
<dbReference type="Proteomes" id="UP000003856">
    <property type="component" value="Unassembled WGS sequence"/>
</dbReference>
<keyword evidence="6" id="KW-0479">Metal-binding</keyword>
<dbReference type="InterPro" id="IPR050083">
    <property type="entry name" value="HtpX_protease"/>
</dbReference>
<dbReference type="PANTHER" id="PTHR43221">
    <property type="entry name" value="PROTEASE HTPX"/>
    <property type="match status" value="1"/>
</dbReference>
<evidence type="ECO:0000256" key="6">
    <source>
        <dbReference type="ARBA" id="ARBA00022723"/>
    </source>
</evidence>
<name>C5T6M3_ACIDE</name>